<sequence length="642" mass="71346">MDQKQSFTDVLIVGAGAAGTMAAACAAAYGLNARIIDKRPQKLAAGHGDGLHARMMEILDTFGLADAVLQHGNEFTMTHSWVQGSDGRVTRQAASSRTWEPPSPFTSVGLTQAKMAHILLDYVRQHSDIEVERGLMTESISVQQGSEYPVRVTVRNISTNGGMASFTADNDIRVDNDEELLATTGRPGVQDEIIKARYVVACDGAHSWIRRNLQIPMIGDDMDVIWGVMDIHPLTDFPSARTNSIIQGRGTGLMWIARERGMIRVYTVVGSAKSNEHGKFIQSSVTPDTILAAAQKMLHPYTLTYKKCEWWAAYRVGQRVATHNTHESDRIFLAGDAVHTHSPQAGQGLNVSMADTYNLLWKINLVVKGLAKPDLLETYHSERLVLGQQLVDFDRQWAAIISGNEPPKPPPGIKTFRVTWESIITHKFVPLIHGLQVIYPPSSITLSSPDTIEAASSVMDQGKLPSGITVGMRMPSYQVRKHADAAIEYLGKSFRSDGRFRFVVFAGDVSDSAHLERLRALAKWIRTLMEQYSLPGCQADSTFDNILVHTTSSLTVDLLDLPDIFHPFHPELGYNYDKVFYDEDITNRFGHRIGSAYEKYGVDRHKGRLALLRPDGYVAHQGGLEEFDPVEKYFKGFLIPRK</sequence>
<keyword evidence="3" id="KW-0274">FAD</keyword>
<dbReference type="Pfam" id="PF01494">
    <property type="entry name" value="FAD_binding_3"/>
    <property type="match status" value="1"/>
</dbReference>
<dbReference type="PANTHER" id="PTHR43004">
    <property type="entry name" value="TRK SYSTEM POTASSIUM UPTAKE PROTEIN"/>
    <property type="match status" value="1"/>
</dbReference>
<dbReference type="GeneID" id="54572404"/>
<dbReference type="SUPFAM" id="SSF51905">
    <property type="entry name" value="FAD/NAD(P)-binding domain"/>
    <property type="match status" value="1"/>
</dbReference>
<dbReference type="InterPro" id="IPR012941">
    <property type="entry name" value="Phe_hydrox_C_dim_dom"/>
</dbReference>
<dbReference type="InterPro" id="IPR036188">
    <property type="entry name" value="FAD/NAD-bd_sf"/>
</dbReference>
<dbReference type="CDD" id="cd02979">
    <property type="entry name" value="PHOX_C"/>
    <property type="match status" value="1"/>
</dbReference>
<keyword evidence="4" id="KW-0560">Oxidoreductase</keyword>
<protein>
    <recommendedName>
        <fullName evidence="9">FAD-binding domain-containing protein</fullName>
    </recommendedName>
</protein>
<dbReference type="InterPro" id="IPR002938">
    <property type="entry name" value="FAD-bd"/>
</dbReference>
<feature type="domain" description="FAD-binding" evidence="5">
    <location>
        <begin position="8"/>
        <end position="393"/>
    </location>
</feature>
<keyword evidence="2" id="KW-0285">Flavoprotein</keyword>
<evidence type="ECO:0008006" key="9">
    <source>
        <dbReference type="Google" id="ProtNLM"/>
    </source>
</evidence>
<feature type="domain" description="Phenol hydroxylase-like C-terminal dimerisation" evidence="6">
    <location>
        <begin position="438"/>
        <end position="641"/>
    </location>
</feature>
<evidence type="ECO:0000313" key="8">
    <source>
        <dbReference type="Proteomes" id="UP000799537"/>
    </source>
</evidence>
<name>A0A6A6BWF0_ZASCE</name>
<dbReference type="Gene3D" id="3.30.9.10">
    <property type="entry name" value="D-Amino Acid Oxidase, subunit A, domain 2"/>
    <property type="match status" value="1"/>
</dbReference>
<dbReference type="PANTHER" id="PTHR43004:SF15">
    <property type="entry name" value="MONOOXYGENASE, PUTATIVE (AFU_ORTHOLOGUE AFUA_6G03030)-RELATED"/>
    <property type="match status" value="1"/>
</dbReference>
<dbReference type="RefSeq" id="XP_033659904.1">
    <property type="nucleotide sequence ID" value="XM_033819132.1"/>
</dbReference>
<dbReference type="InterPro" id="IPR050641">
    <property type="entry name" value="RIFMO-like"/>
</dbReference>
<dbReference type="InterPro" id="IPR036249">
    <property type="entry name" value="Thioredoxin-like_sf"/>
</dbReference>
<dbReference type="Proteomes" id="UP000799537">
    <property type="component" value="Unassembled WGS sequence"/>
</dbReference>
<proteinExistence type="inferred from homology"/>
<comment type="similarity">
    <text evidence="1">Belongs to the PheA/TfdB FAD monooxygenase family.</text>
</comment>
<organism evidence="7 8">
    <name type="scientific">Zasmidium cellare ATCC 36951</name>
    <dbReference type="NCBI Taxonomy" id="1080233"/>
    <lineage>
        <taxon>Eukaryota</taxon>
        <taxon>Fungi</taxon>
        <taxon>Dikarya</taxon>
        <taxon>Ascomycota</taxon>
        <taxon>Pezizomycotina</taxon>
        <taxon>Dothideomycetes</taxon>
        <taxon>Dothideomycetidae</taxon>
        <taxon>Mycosphaerellales</taxon>
        <taxon>Mycosphaerellaceae</taxon>
        <taxon>Zasmidium</taxon>
    </lineage>
</organism>
<evidence type="ECO:0000256" key="2">
    <source>
        <dbReference type="ARBA" id="ARBA00022630"/>
    </source>
</evidence>
<reference evidence="7" key="1">
    <citation type="journal article" date="2020" name="Stud. Mycol.">
        <title>101 Dothideomycetes genomes: a test case for predicting lifestyles and emergence of pathogens.</title>
        <authorList>
            <person name="Haridas S."/>
            <person name="Albert R."/>
            <person name="Binder M."/>
            <person name="Bloem J."/>
            <person name="Labutti K."/>
            <person name="Salamov A."/>
            <person name="Andreopoulos B."/>
            <person name="Baker S."/>
            <person name="Barry K."/>
            <person name="Bills G."/>
            <person name="Bluhm B."/>
            <person name="Cannon C."/>
            <person name="Castanera R."/>
            <person name="Culley D."/>
            <person name="Daum C."/>
            <person name="Ezra D."/>
            <person name="Gonzalez J."/>
            <person name="Henrissat B."/>
            <person name="Kuo A."/>
            <person name="Liang C."/>
            <person name="Lipzen A."/>
            <person name="Lutzoni F."/>
            <person name="Magnuson J."/>
            <person name="Mondo S."/>
            <person name="Nolan M."/>
            <person name="Ohm R."/>
            <person name="Pangilinan J."/>
            <person name="Park H.-J."/>
            <person name="Ramirez L."/>
            <person name="Alfaro M."/>
            <person name="Sun H."/>
            <person name="Tritt A."/>
            <person name="Yoshinaga Y."/>
            <person name="Zwiers L.-H."/>
            <person name="Turgeon B."/>
            <person name="Goodwin S."/>
            <person name="Spatafora J."/>
            <person name="Crous P."/>
            <person name="Grigoriev I."/>
        </authorList>
    </citation>
    <scope>NUCLEOTIDE SEQUENCE</scope>
    <source>
        <strain evidence="7">ATCC 36951</strain>
    </source>
</reference>
<evidence type="ECO:0000256" key="4">
    <source>
        <dbReference type="ARBA" id="ARBA00023002"/>
    </source>
</evidence>
<dbReference type="GO" id="GO:0016709">
    <property type="term" value="F:oxidoreductase activity, acting on paired donors, with incorporation or reduction of molecular oxygen, NAD(P)H as one donor, and incorporation of one atom of oxygen"/>
    <property type="evidence" value="ECO:0007669"/>
    <property type="project" value="UniProtKB-ARBA"/>
</dbReference>
<dbReference type="Pfam" id="PF07976">
    <property type="entry name" value="Phe_hydrox_dim"/>
    <property type="match status" value="1"/>
</dbReference>
<gene>
    <name evidence="7" type="ORF">M409DRAFT_71353</name>
</gene>
<dbReference type="GO" id="GO:0071949">
    <property type="term" value="F:FAD binding"/>
    <property type="evidence" value="ECO:0007669"/>
    <property type="project" value="InterPro"/>
</dbReference>
<dbReference type="EMBL" id="ML993644">
    <property type="protein sequence ID" value="KAF2159015.1"/>
    <property type="molecule type" value="Genomic_DNA"/>
</dbReference>
<dbReference type="PRINTS" id="PR00420">
    <property type="entry name" value="RNGMNOXGNASE"/>
</dbReference>
<accession>A0A6A6BWF0</accession>
<dbReference type="SUPFAM" id="SSF54373">
    <property type="entry name" value="FAD-linked reductases, C-terminal domain"/>
    <property type="match status" value="1"/>
</dbReference>
<evidence type="ECO:0000259" key="5">
    <source>
        <dbReference type="Pfam" id="PF01494"/>
    </source>
</evidence>
<keyword evidence="8" id="KW-1185">Reference proteome</keyword>
<evidence type="ECO:0000313" key="7">
    <source>
        <dbReference type="EMBL" id="KAF2159015.1"/>
    </source>
</evidence>
<dbReference type="SUPFAM" id="SSF52833">
    <property type="entry name" value="Thioredoxin-like"/>
    <property type="match status" value="1"/>
</dbReference>
<dbReference type="InterPro" id="IPR038220">
    <property type="entry name" value="PHOX_C_sf"/>
</dbReference>
<dbReference type="OrthoDB" id="1716816at2759"/>
<dbReference type="PROSITE" id="PS51257">
    <property type="entry name" value="PROKAR_LIPOPROTEIN"/>
    <property type="match status" value="1"/>
</dbReference>
<evidence type="ECO:0000259" key="6">
    <source>
        <dbReference type="Pfam" id="PF07976"/>
    </source>
</evidence>
<dbReference type="AlphaFoldDB" id="A0A6A6BWF0"/>
<dbReference type="Gene3D" id="3.50.50.60">
    <property type="entry name" value="FAD/NAD(P)-binding domain"/>
    <property type="match status" value="1"/>
</dbReference>
<dbReference type="Gene3D" id="3.40.30.20">
    <property type="match status" value="1"/>
</dbReference>
<evidence type="ECO:0000256" key="1">
    <source>
        <dbReference type="ARBA" id="ARBA00007801"/>
    </source>
</evidence>
<evidence type="ECO:0000256" key="3">
    <source>
        <dbReference type="ARBA" id="ARBA00022827"/>
    </source>
</evidence>